<dbReference type="KEGG" id="nag:AArcMg_0467"/>
<feature type="domain" description="Glucose/Sorbosone dehydrogenase" evidence="1">
    <location>
        <begin position="41"/>
        <end position="387"/>
    </location>
</feature>
<dbReference type="PANTHER" id="PTHR19328:SF75">
    <property type="entry name" value="ALDOSE SUGAR DEHYDROGENASE YLII"/>
    <property type="match status" value="1"/>
</dbReference>
<accession>A0A346PLU5</accession>
<evidence type="ECO:0000259" key="1">
    <source>
        <dbReference type="Pfam" id="PF07995"/>
    </source>
</evidence>
<gene>
    <name evidence="2" type="ORF">AArc1_0477</name>
    <name evidence="3" type="ORF">AArcMg_0467</name>
</gene>
<evidence type="ECO:0000313" key="3">
    <source>
        <dbReference type="EMBL" id="AXR80490.1"/>
    </source>
</evidence>
<dbReference type="KEGG" id="nan:AArc1_0477"/>
<evidence type="ECO:0000313" key="4">
    <source>
        <dbReference type="Proteomes" id="UP000258613"/>
    </source>
</evidence>
<dbReference type="Pfam" id="PF07995">
    <property type="entry name" value="GSDH"/>
    <property type="match status" value="1"/>
</dbReference>
<dbReference type="Proteomes" id="UP000258707">
    <property type="component" value="Chromosome"/>
</dbReference>
<name>A0A346PLU5_9EURY</name>
<proteinExistence type="predicted"/>
<evidence type="ECO:0000313" key="5">
    <source>
        <dbReference type="Proteomes" id="UP000258707"/>
    </source>
</evidence>
<reference evidence="4" key="2">
    <citation type="submission" date="2018-02" db="EMBL/GenBank/DDBJ databases">
        <title>Phenotypic and genomic properties of facultatively anaerobic sulfur-reducing natronoarchaea from hypersaline soda lakes.</title>
        <authorList>
            <person name="Sorokin D.Y."/>
            <person name="Kublanov I.V."/>
            <person name="Roman P."/>
            <person name="Sinninghe Damste J.S."/>
            <person name="Golyshin P.N."/>
            <person name="Rojo D."/>
            <person name="Ciordia S."/>
            <person name="Mena M.D.C."/>
            <person name="Ferrer M."/>
            <person name="Messina E."/>
            <person name="Smedile F."/>
            <person name="La Spada G."/>
            <person name="La Cono V."/>
            <person name="Yakimov M.M."/>
        </authorList>
    </citation>
    <scope>NUCLEOTIDE SEQUENCE [LARGE SCALE GENOMIC DNA]</scope>
    <source>
        <strain evidence="4">AArc-Mg</strain>
    </source>
</reference>
<protein>
    <submittedName>
        <fullName evidence="2">Glucose/sorbosone dehydrogenase</fullName>
    </submittedName>
    <submittedName>
        <fullName evidence="3">PQQ-dependent oxidoreductase, gdhB family</fullName>
    </submittedName>
</protein>
<organism evidence="3 4">
    <name type="scientific">Natrarchaeobaculum sulfurireducens</name>
    <dbReference type="NCBI Taxonomy" id="2044521"/>
    <lineage>
        <taxon>Archaea</taxon>
        <taxon>Methanobacteriati</taxon>
        <taxon>Methanobacteriota</taxon>
        <taxon>Stenosarchaea group</taxon>
        <taxon>Halobacteria</taxon>
        <taxon>Halobacteriales</taxon>
        <taxon>Natrialbaceae</taxon>
        <taxon>Natrarchaeobaculum</taxon>
    </lineage>
</organism>
<keyword evidence="4" id="KW-1185">Reference proteome</keyword>
<dbReference type="GeneID" id="37640950"/>
<dbReference type="InterPro" id="IPR012938">
    <property type="entry name" value="Glc/Sorbosone_DH"/>
</dbReference>
<accession>A0A346PBC6</accession>
<dbReference type="RefSeq" id="WP_228442383.1">
    <property type="nucleotide sequence ID" value="NZ_CP024047.1"/>
</dbReference>
<dbReference type="PROSITE" id="PS51257">
    <property type="entry name" value="PROKAR_LIPOPROTEIN"/>
    <property type="match status" value="1"/>
</dbReference>
<dbReference type="AlphaFoldDB" id="A0A346PLU5"/>
<dbReference type="SUPFAM" id="SSF50952">
    <property type="entry name" value="Soluble quinoprotein glucose dehydrogenase"/>
    <property type="match status" value="1"/>
</dbReference>
<dbReference type="EMBL" id="CP024047">
    <property type="protein sequence ID" value="AXR76821.1"/>
    <property type="molecule type" value="Genomic_DNA"/>
</dbReference>
<dbReference type="InterPro" id="IPR011042">
    <property type="entry name" value="6-blade_b-propeller_TolB-like"/>
</dbReference>
<reference evidence="5" key="1">
    <citation type="submission" date="2017-10" db="EMBL/GenBank/DDBJ databases">
        <title>Phenotypic and genomic properties of facultatively anaerobic sulfur-reducing natronoarchaea from hypersaline soda lakes.</title>
        <authorList>
            <person name="Sorokin D.Y."/>
            <person name="Kublanov I.V."/>
            <person name="Roman P."/>
            <person name="Sinninghe Damste J.S."/>
            <person name="Golyshin P.N."/>
            <person name="Rojo D."/>
            <person name="Ciordia S."/>
            <person name="Mena Md.C."/>
            <person name="Ferrer M."/>
            <person name="Messina E."/>
            <person name="Smedile F."/>
            <person name="La Spada G."/>
            <person name="La Cono V."/>
            <person name="Yakimov M.M."/>
        </authorList>
    </citation>
    <scope>NUCLEOTIDE SEQUENCE [LARGE SCALE GENOMIC DNA]</scope>
    <source>
        <strain evidence="5">AArc1</strain>
    </source>
</reference>
<reference evidence="3" key="3">
    <citation type="journal article" date="2019" name="Int. J. Syst. Evol. Microbiol.">
        <title>Natronolimnobius sulfurireducens sp. nov. and Halalkaliarchaeum desulfuricum gen. nov., sp. nov., the first sulfur-respiring alkaliphilic haloarchaea from hypersaline alkaline lakes.</title>
        <authorList>
            <person name="Sorokin D.Y."/>
            <person name="Yakimov M."/>
            <person name="Messina E."/>
            <person name="Merkel A.Y."/>
            <person name="Bale N.J."/>
            <person name="Sinninghe Damste J.S."/>
        </authorList>
    </citation>
    <scope>NUCLEOTIDE SEQUENCE</scope>
    <source>
        <strain evidence="3">AArc-Mg</strain>
        <strain evidence="2">AArc1</strain>
    </source>
</reference>
<dbReference type="EMBL" id="CP027033">
    <property type="protein sequence ID" value="AXR80490.1"/>
    <property type="molecule type" value="Genomic_DNA"/>
</dbReference>
<evidence type="ECO:0000313" key="2">
    <source>
        <dbReference type="EMBL" id="AXR76821.1"/>
    </source>
</evidence>
<dbReference type="InterPro" id="IPR011041">
    <property type="entry name" value="Quinoprot_gluc/sorb_DH_b-prop"/>
</dbReference>
<dbReference type="PANTHER" id="PTHR19328">
    <property type="entry name" value="HEDGEHOG-INTERACTING PROTEIN"/>
    <property type="match status" value="1"/>
</dbReference>
<dbReference type="Proteomes" id="UP000258613">
    <property type="component" value="Chromosome"/>
</dbReference>
<dbReference type="Gene3D" id="2.120.10.30">
    <property type="entry name" value="TolB, C-terminal domain"/>
    <property type="match status" value="1"/>
</dbReference>
<sequence>MNRRTYLSATAALGLSTLSGCAGVLSGGDDPFETETVVDGLEHPWGMAFLPDDEHLLVTERPGRLALVDRETGDLEDVSGTPGVADGGQGGLLDVAIHPEFDDDPWLYLTYAIGTDDGGSTTALGRTRLDVDEAALADGEELYVVEPSVDSTAHYGSRVVFDDDGLLYATVGDRGSKDFGEDHYSQDLTTEIGTTLRLEDDGSIPEDNPFVDGEGPAGEDALEAIYSYGHRNAQGMTVHPETGNLWQSEHGEEDGDELNVVEAGGNYGWPIAHTGCEYGTDDLVGDDPFERDDVVDPVYYWECTTGGFPPGGMAFYDGDAFTEWEGDLLVGTLAGEYLGRFTVDGTDVEESDRLLEGRGWRIRDVAVAPDTGYPYVAVDDADAPIVRLLPE</sequence>